<dbReference type="EMBL" id="MKKU01000445">
    <property type="protein sequence ID" value="RNF12135.1"/>
    <property type="molecule type" value="Genomic_DNA"/>
</dbReference>
<dbReference type="AlphaFoldDB" id="A0A422P397"/>
<dbReference type="OrthoDB" id="245160at2759"/>
<evidence type="ECO:0000313" key="2">
    <source>
        <dbReference type="Proteomes" id="UP000284403"/>
    </source>
</evidence>
<reference evidence="1 2" key="1">
    <citation type="journal article" date="2018" name="BMC Genomics">
        <title>Genomic comparison of Trypanosoma conorhini and Trypanosoma rangeli to Trypanosoma cruzi strains of high and low virulence.</title>
        <authorList>
            <person name="Bradwell K.R."/>
            <person name="Koparde V.N."/>
            <person name="Matveyev A.V."/>
            <person name="Serrano M.G."/>
            <person name="Alves J.M."/>
            <person name="Parikh H."/>
            <person name="Huang B."/>
            <person name="Lee V."/>
            <person name="Espinosa-Alvarez O."/>
            <person name="Ortiz P.A."/>
            <person name="Costa-Martins A.G."/>
            <person name="Teixeira M.M."/>
            <person name="Buck G.A."/>
        </authorList>
    </citation>
    <scope>NUCLEOTIDE SEQUENCE [LARGE SCALE GENOMIC DNA]</scope>
    <source>
        <strain evidence="1 2">025E</strain>
    </source>
</reference>
<dbReference type="Proteomes" id="UP000284403">
    <property type="component" value="Unassembled WGS sequence"/>
</dbReference>
<accession>A0A422P397</accession>
<name>A0A422P397_9TRYP</name>
<gene>
    <name evidence="1" type="ORF">Tco025E_06507</name>
</gene>
<organism evidence="1 2">
    <name type="scientific">Trypanosoma conorhini</name>
    <dbReference type="NCBI Taxonomy" id="83891"/>
    <lineage>
        <taxon>Eukaryota</taxon>
        <taxon>Discoba</taxon>
        <taxon>Euglenozoa</taxon>
        <taxon>Kinetoplastea</taxon>
        <taxon>Metakinetoplastina</taxon>
        <taxon>Trypanosomatida</taxon>
        <taxon>Trypanosomatidae</taxon>
        <taxon>Trypanosoma</taxon>
    </lineage>
</organism>
<dbReference type="RefSeq" id="XP_029226490.1">
    <property type="nucleotide sequence ID" value="XM_029373383.1"/>
</dbReference>
<comment type="caution">
    <text evidence="1">The sequence shown here is derived from an EMBL/GenBank/DDBJ whole genome shotgun (WGS) entry which is preliminary data.</text>
</comment>
<evidence type="ECO:0000313" key="1">
    <source>
        <dbReference type="EMBL" id="RNF12135.1"/>
    </source>
</evidence>
<sequence>MFVGRWVYSKGQTVGSLSFSRLLQGRVGGEADAVATTSYGCVLFLKDDVVNFFGAGGGETPSLSVEEDLLNSVMRWACGGQSQCGEVSAGLARELPSSFPCASSGPRSVVERCVGDPCSFGVIAGFVCRYPHNEGEAHTVHDAEAGDRVGGSGLRRERCGSCLLWEWGELINCTTISQLSLYLDSPLPVKDVKET</sequence>
<keyword evidence="2" id="KW-1185">Reference proteome</keyword>
<proteinExistence type="predicted"/>
<dbReference type="GeneID" id="40320118"/>
<protein>
    <submittedName>
        <fullName evidence="1">Uncharacterized protein</fullName>
    </submittedName>
</protein>